<evidence type="ECO:0000313" key="2">
    <source>
        <dbReference type="Proteomes" id="UP000525389"/>
    </source>
</evidence>
<dbReference type="EMBL" id="JACHFN010000005">
    <property type="protein sequence ID" value="MBB5234250.1"/>
    <property type="molecule type" value="Genomic_DNA"/>
</dbReference>
<sequence length="49" mass="5582">MCSSGQREDEYRRTAAKFTPEELNGLCKAFGNLMHLKLADPFLDLFSET</sequence>
<comment type="caution">
    <text evidence="1">The sequence shown here is derived from an EMBL/GenBank/DDBJ whole genome shotgun (WGS) entry which is preliminary data.</text>
</comment>
<organism evidence="1 2">
    <name type="scientific">Deinococcus budaensis</name>
    <dbReference type="NCBI Taxonomy" id="1665626"/>
    <lineage>
        <taxon>Bacteria</taxon>
        <taxon>Thermotogati</taxon>
        <taxon>Deinococcota</taxon>
        <taxon>Deinococci</taxon>
        <taxon>Deinococcales</taxon>
        <taxon>Deinococcaceae</taxon>
        <taxon>Deinococcus</taxon>
    </lineage>
</organism>
<reference evidence="1 2" key="1">
    <citation type="submission" date="2020-08" db="EMBL/GenBank/DDBJ databases">
        <title>Genomic Encyclopedia of Type Strains, Phase IV (KMG-IV): sequencing the most valuable type-strain genomes for metagenomic binning, comparative biology and taxonomic classification.</title>
        <authorList>
            <person name="Goeker M."/>
        </authorList>
    </citation>
    <scope>NUCLEOTIDE SEQUENCE [LARGE SCALE GENOMIC DNA]</scope>
    <source>
        <strain evidence="1 2">DSM 101791</strain>
    </source>
</reference>
<evidence type="ECO:0000313" key="1">
    <source>
        <dbReference type="EMBL" id="MBB5234250.1"/>
    </source>
</evidence>
<protein>
    <submittedName>
        <fullName evidence="1">Uncharacterized protein</fullName>
    </submittedName>
</protein>
<name>A0A7W8GEU5_9DEIO</name>
<accession>A0A7W8GEU5</accession>
<dbReference type="Proteomes" id="UP000525389">
    <property type="component" value="Unassembled WGS sequence"/>
</dbReference>
<gene>
    <name evidence="1" type="ORF">HNQ09_001688</name>
</gene>
<keyword evidence="2" id="KW-1185">Reference proteome</keyword>
<dbReference type="RefSeq" id="WP_184027859.1">
    <property type="nucleotide sequence ID" value="NZ_JACHFN010000005.1"/>
</dbReference>
<dbReference type="AlphaFoldDB" id="A0A7W8GEU5"/>
<proteinExistence type="predicted"/>